<evidence type="ECO:0000256" key="1">
    <source>
        <dbReference type="SAM" id="MobiDB-lite"/>
    </source>
</evidence>
<feature type="compositionally biased region" description="Basic and acidic residues" evidence="1">
    <location>
        <begin position="115"/>
        <end position="127"/>
    </location>
</feature>
<dbReference type="OMA" id="IMMAWAF"/>
<feature type="region of interest" description="Disordered" evidence="1">
    <location>
        <begin position="80"/>
        <end position="135"/>
    </location>
</feature>
<dbReference type="Proteomes" id="UP000218811">
    <property type="component" value="Unassembled WGS sequence"/>
</dbReference>
<feature type="compositionally biased region" description="Polar residues" evidence="1">
    <location>
        <begin position="80"/>
        <end position="103"/>
    </location>
</feature>
<proteinExistence type="predicted"/>
<dbReference type="EMBL" id="KB468113">
    <property type="protein sequence ID" value="PCH41074.1"/>
    <property type="molecule type" value="Genomic_DNA"/>
</dbReference>
<protein>
    <submittedName>
        <fullName evidence="2">Uncharacterized protein</fullName>
    </submittedName>
</protein>
<organism evidence="2 3">
    <name type="scientific">Wolfiporia cocos (strain MD-104)</name>
    <name type="common">Brown rot fungus</name>
    <dbReference type="NCBI Taxonomy" id="742152"/>
    <lineage>
        <taxon>Eukaryota</taxon>
        <taxon>Fungi</taxon>
        <taxon>Dikarya</taxon>
        <taxon>Basidiomycota</taxon>
        <taxon>Agaricomycotina</taxon>
        <taxon>Agaricomycetes</taxon>
        <taxon>Polyporales</taxon>
        <taxon>Phaeolaceae</taxon>
        <taxon>Wolfiporia</taxon>
    </lineage>
</organism>
<reference evidence="2 3" key="1">
    <citation type="journal article" date="2012" name="Science">
        <title>The Paleozoic origin of enzymatic lignin decomposition reconstructed from 31 fungal genomes.</title>
        <authorList>
            <person name="Floudas D."/>
            <person name="Binder M."/>
            <person name="Riley R."/>
            <person name="Barry K."/>
            <person name="Blanchette R.A."/>
            <person name="Henrissat B."/>
            <person name="Martinez A.T."/>
            <person name="Otillar R."/>
            <person name="Spatafora J.W."/>
            <person name="Yadav J.S."/>
            <person name="Aerts A."/>
            <person name="Benoit I."/>
            <person name="Boyd A."/>
            <person name="Carlson A."/>
            <person name="Copeland A."/>
            <person name="Coutinho P.M."/>
            <person name="de Vries R.P."/>
            <person name="Ferreira P."/>
            <person name="Findley K."/>
            <person name="Foster B."/>
            <person name="Gaskell J."/>
            <person name="Glotzer D."/>
            <person name="Gorecki P."/>
            <person name="Heitman J."/>
            <person name="Hesse C."/>
            <person name="Hori C."/>
            <person name="Igarashi K."/>
            <person name="Jurgens J.A."/>
            <person name="Kallen N."/>
            <person name="Kersten P."/>
            <person name="Kohler A."/>
            <person name="Kuees U."/>
            <person name="Kumar T.K.A."/>
            <person name="Kuo A."/>
            <person name="LaButti K."/>
            <person name="Larrondo L.F."/>
            <person name="Lindquist E."/>
            <person name="Ling A."/>
            <person name="Lombard V."/>
            <person name="Lucas S."/>
            <person name="Lundell T."/>
            <person name="Martin R."/>
            <person name="McLaughlin D.J."/>
            <person name="Morgenstern I."/>
            <person name="Morin E."/>
            <person name="Murat C."/>
            <person name="Nagy L.G."/>
            <person name="Nolan M."/>
            <person name="Ohm R.A."/>
            <person name="Patyshakuliyeva A."/>
            <person name="Rokas A."/>
            <person name="Ruiz-Duenas F.J."/>
            <person name="Sabat G."/>
            <person name="Salamov A."/>
            <person name="Samejima M."/>
            <person name="Schmutz J."/>
            <person name="Slot J.C."/>
            <person name="St John F."/>
            <person name="Stenlid J."/>
            <person name="Sun H."/>
            <person name="Sun S."/>
            <person name="Syed K."/>
            <person name="Tsang A."/>
            <person name="Wiebenga A."/>
            <person name="Young D."/>
            <person name="Pisabarro A."/>
            <person name="Eastwood D.C."/>
            <person name="Martin F."/>
            <person name="Cullen D."/>
            <person name="Grigoriev I.V."/>
            <person name="Hibbett D.S."/>
        </authorList>
    </citation>
    <scope>NUCLEOTIDE SEQUENCE [LARGE SCALE GENOMIC DNA]</scope>
    <source>
        <strain evidence="2 3">MD-104</strain>
    </source>
</reference>
<feature type="region of interest" description="Disordered" evidence="1">
    <location>
        <begin position="360"/>
        <end position="394"/>
    </location>
</feature>
<gene>
    <name evidence="2" type="ORF">WOLCODRAFT_162792</name>
</gene>
<keyword evidence="3" id="KW-1185">Reference proteome</keyword>
<name>A0A2H3JWH4_WOLCO</name>
<dbReference type="AlphaFoldDB" id="A0A2H3JWH4"/>
<dbReference type="OrthoDB" id="514070at2759"/>
<sequence length="419" mass="44864">MSAAETKLALPAFLKVLTSNNVPPSKAIAVAGKIYKTHGTPSLLAQLTDAKLRAAGVDDKELRKLVLAAIRKAGFKSTGQASSALSGAQNSTPGGAGPSSQPSAERPSQRRKRKRDDERNEFLPDRPSDEEEGAQYSSLEFNEILDEQVLSTKFAVVNRAPIMMAWAFVVSERLGFQREEALSIASVYTEMNAITKGVSLGIFDKHKGRGMEASVNGSQPYVDLMGRRPLYRTASGSWRALSAGSPAPPSAAYAYIARALRQTARSVLGALRLLAASYAPAELARRGFALYAEFRPDVRGWGERGELRCAAILALRGAVQGKSESGEGAARPEIKVEYREADGEGGAGAPVQQRQVVKEGTEGGDGGVVDTRGAQAQKSPELQEPPEKKQRGMTLEEYEAALDADPTFDGIDLNFDIVP</sequence>
<evidence type="ECO:0000313" key="3">
    <source>
        <dbReference type="Proteomes" id="UP000218811"/>
    </source>
</evidence>
<evidence type="ECO:0000313" key="2">
    <source>
        <dbReference type="EMBL" id="PCH41074.1"/>
    </source>
</evidence>
<accession>A0A2H3JWH4</accession>